<dbReference type="PANTHER" id="PTHR33223:SF8">
    <property type="entry name" value="OS04G0172440 PROTEIN"/>
    <property type="match status" value="1"/>
</dbReference>
<sequence>MEPSKGARTDISVLHPTGELENLDVTEEGDPVQINEGPRQNSPYQLVSSVRIEDQGPLSGLLKGPLSRSIHVITGINNHEKTNIIRSQAFDQSPQPGMKPGAVVVMPNCKNRKAMMPRGFRMPKFKTFSGFGDPDNHLKAFDSQLSFWASDDEVYARAFPSNLSGKALKWFHKLPPDSIDRWQDVVDLFMDKFRVSIVADDDERTLMEIQQKPGETLRSFATRFEEVATNIPTTNEKVTMISFVHGLRYGPLKEKLVLEPPNTRNELSKLVIQYIKLE</sequence>
<dbReference type="EMBL" id="BAABME010000172">
    <property type="protein sequence ID" value="GAA0140351.1"/>
    <property type="molecule type" value="Genomic_DNA"/>
</dbReference>
<feature type="region of interest" description="Disordered" evidence="1">
    <location>
        <begin position="1"/>
        <end position="43"/>
    </location>
</feature>
<comment type="caution">
    <text evidence="3">The sequence shown here is derived from an EMBL/GenBank/DDBJ whole genome shotgun (WGS) entry which is preliminary data.</text>
</comment>
<organism evidence="3 4">
    <name type="scientific">Lithospermum erythrorhizon</name>
    <name type="common">Purple gromwell</name>
    <name type="synonym">Lithospermum officinale var. erythrorhizon</name>
    <dbReference type="NCBI Taxonomy" id="34254"/>
    <lineage>
        <taxon>Eukaryota</taxon>
        <taxon>Viridiplantae</taxon>
        <taxon>Streptophyta</taxon>
        <taxon>Embryophyta</taxon>
        <taxon>Tracheophyta</taxon>
        <taxon>Spermatophyta</taxon>
        <taxon>Magnoliopsida</taxon>
        <taxon>eudicotyledons</taxon>
        <taxon>Gunneridae</taxon>
        <taxon>Pentapetalae</taxon>
        <taxon>asterids</taxon>
        <taxon>lamiids</taxon>
        <taxon>Boraginales</taxon>
        <taxon>Boraginaceae</taxon>
        <taxon>Boraginoideae</taxon>
        <taxon>Lithospermeae</taxon>
        <taxon>Lithospermum</taxon>
    </lineage>
</organism>
<keyword evidence="4" id="KW-1185">Reference proteome</keyword>
<protein>
    <recommendedName>
        <fullName evidence="2">Retrotransposon gag domain-containing protein</fullName>
    </recommendedName>
</protein>
<feature type="compositionally biased region" description="Acidic residues" evidence="1">
    <location>
        <begin position="21"/>
        <end position="30"/>
    </location>
</feature>
<evidence type="ECO:0000313" key="3">
    <source>
        <dbReference type="EMBL" id="GAA0140351.1"/>
    </source>
</evidence>
<proteinExistence type="predicted"/>
<dbReference type="PANTHER" id="PTHR33223">
    <property type="entry name" value="CCHC-TYPE DOMAIN-CONTAINING PROTEIN"/>
    <property type="match status" value="1"/>
</dbReference>
<evidence type="ECO:0000256" key="1">
    <source>
        <dbReference type="SAM" id="MobiDB-lite"/>
    </source>
</evidence>
<feature type="domain" description="Retrotransposon gag" evidence="2">
    <location>
        <begin position="158"/>
        <end position="248"/>
    </location>
</feature>
<dbReference type="AlphaFoldDB" id="A0AAV3NND4"/>
<gene>
    <name evidence="3" type="ORF">LIER_01716</name>
</gene>
<accession>A0AAV3NND4</accession>
<dbReference type="InterPro" id="IPR005162">
    <property type="entry name" value="Retrotrans_gag_dom"/>
</dbReference>
<dbReference type="Pfam" id="PF03732">
    <property type="entry name" value="Retrotrans_gag"/>
    <property type="match status" value="1"/>
</dbReference>
<name>A0AAV3NND4_LITER</name>
<reference evidence="3 4" key="1">
    <citation type="submission" date="2024-01" db="EMBL/GenBank/DDBJ databases">
        <title>The complete chloroplast genome sequence of Lithospermum erythrorhizon: insights into the phylogenetic relationship among Boraginaceae species and the maternal lineages of purple gromwells.</title>
        <authorList>
            <person name="Okada T."/>
            <person name="Watanabe K."/>
        </authorList>
    </citation>
    <scope>NUCLEOTIDE SEQUENCE [LARGE SCALE GENOMIC DNA]</scope>
</reference>
<evidence type="ECO:0000259" key="2">
    <source>
        <dbReference type="Pfam" id="PF03732"/>
    </source>
</evidence>
<evidence type="ECO:0000313" key="4">
    <source>
        <dbReference type="Proteomes" id="UP001454036"/>
    </source>
</evidence>
<dbReference type="Proteomes" id="UP001454036">
    <property type="component" value="Unassembled WGS sequence"/>
</dbReference>